<feature type="region of interest" description="Disordered" evidence="1">
    <location>
        <begin position="197"/>
        <end position="243"/>
    </location>
</feature>
<proteinExistence type="predicted"/>
<evidence type="ECO:0000313" key="2">
    <source>
        <dbReference type="EMBL" id="QHT82819.1"/>
    </source>
</evidence>
<sequence length="349" mass="36266">MKNGALFLLIILILGLILVPFLGGNIKEGYENQATQYVDKVTLASGVTNAGSNGYDNYDHYSKSSAPTVFYGPNGSKANVMKDASEFYIIITGANGETSSYSTKIPATSKTTTSDAKSNASTDPKKTAGSSESISSLMKQFNNTTFYGPSGGSARFFSGNDGQYAIEATKANGDTTIYTATNTYTYNYGGQSSSYSASPFDSSKPSSTATDSTSSSSSSSSSNSANSSGKYDSSLPQGIPKSMIPRGQEDLYILKSEIVPPVCPACPVASACPTTGKKEKCPPCPACARCPEPSFECKKVPNYKSSSAGNNGSSTGYGSYDATGSFNSSTGGASYLPVPVLSDFSTFGM</sequence>
<evidence type="ECO:0000256" key="1">
    <source>
        <dbReference type="SAM" id="MobiDB-lite"/>
    </source>
</evidence>
<feature type="compositionally biased region" description="Low complexity" evidence="1">
    <location>
        <begin position="197"/>
        <end position="234"/>
    </location>
</feature>
<feature type="region of interest" description="Disordered" evidence="1">
    <location>
        <begin position="99"/>
        <end position="134"/>
    </location>
</feature>
<dbReference type="EMBL" id="MN740004">
    <property type="protein sequence ID" value="QHT82819.1"/>
    <property type="molecule type" value="Genomic_DNA"/>
</dbReference>
<reference evidence="2" key="1">
    <citation type="journal article" date="2020" name="Nature">
        <title>Giant virus diversity and host interactions through global metagenomics.</title>
        <authorList>
            <person name="Schulz F."/>
            <person name="Roux S."/>
            <person name="Paez-Espino D."/>
            <person name="Jungbluth S."/>
            <person name="Walsh D.A."/>
            <person name="Denef V.J."/>
            <person name="McMahon K.D."/>
            <person name="Konstantinidis K.T."/>
            <person name="Eloe-Fadrosh E.A."/>
            <person name="Kyrpides N.C."/>
            <person name="Woyke T."/>
        </authorList>
    </citation>
    <scope>NUCLEOTIDE SEQUENCE</scope>
    <source>
        <strain evidence="2">GVMAG-M-3300023184-165</strain>
    </source>
</reference>
<accession>A0A6C0HQN4</accession>
<dbReference type="AlphaFoldDB" id="A0A6C0HQN4"/>
<feature type="compositionally biased region" description="Low complexity" evidence="1">
    <location>
        <begin position="107"/>
        <end position="122"/>
    </location>
</feature>
<name>A0A6C0HQN4_9ZZZZ</name>
<protein>
    <submittedName>
        <fullName evidence="2">Uncharacterized protein</fullName>
    </submittedName>
</protein>
<organism evidence="2">
    <name type="scientific">viral metagenome</name>
    <dbReference type="NCBI Taxonomy" id="1070528"/>
    <lineage>
        <taxon>unclassified sequences</taxon>
        <taxon>metagenomes</taxon>
        <taxon>organismal metagenomes</taxon>
    </lineage>
</organism>